<dbReference type="GO" id="GO:0003700">
    <property type="term" value="F:DNA-binding transcription factor activity"/>
    <property type="evidence" value="ECO:0007669"/>
    <property type="project" value="TreeGrafter"/>
</dbReference>
<accession>A0AAU8N1I0</accession>
<dbReference type="GO" id="GO:0000976">
    <property type="term" value="F:transcription cis-regulatory region binding"/>
    <property type="evidence" value="ECO:0007669"/>
    <property type="project" value="TreeGrafter"/>
</dbReference>
<evidence type="ECO:0000313" key="5">
    <source>
        <dbReference type="EMBL" id="XCP82591.1"/>
    </source>
</evidence>
<dbReference type="PANTHER" id="PTHR30055">
    <property type="entry name" value="HTH-TYPE TRANSCRIPTIONAL REGULATOR RUTR"/>
    <property type="match status" value="1"/>
</dbReference>
<organism evidence="5">
    <name type="scientific">Actinomyces timonensis</name>
    <dbReference type="NCBI Taxonomy" id="1288391"/>
    <lineage>
        <taxon>Bacteria</taxon>
        <taxon>Bacillati</taxon>
        <taxon>Actinomycetota</taxon>
        <taxon>Actinomycetes</taxon>
        <taxon>Actinomycetales</taxon>
        <taxon>Actinomycetaceae</taxon>
        <taxon>Actinomyces</taxon>
    </lineage>
</organism>
<sequence length="210" mass="22444">MNSVLLDAGEPEPPLPPNRELRHRTPSQEVRRAFLDAATALLEEEGLSALTIRAVATRAGAAPQSLYNRFGDKQGLLTAIAEEHFSDLARAMGEITEPDPRERLRLAGTIVHDLLTAHPRSYDLMWAVPPGPATRDAFAHLVRMVEYGQAAGAFIPGQAASLASAIWASINGAITVEVRQARAQTGSGEGVSVIDFQLVLDIILCGVCTG</sequence>
<evidence type="ECO:0000256" key="2">
    <source>
        <dbReference type="PROSITE-ProRule" id="PRU00335"/>
    </source>
</evidence>
<protein>
    <submittedName>
        <fullName evidence="5">TetR/AcrR family transcriptional regulator</fullName>
    </submittedName>
</protein>
<feature type="domain" description="HTH tetR-type" evidence="4">
    <location>
        <begin position="28"/>
        <end position="88"/>
    </location>
</feature>
<dbReference type="RefSeq" id="WP_366180830.1">
    <property type="nucleotide sequence ID" value="NZ_CP159989.1"/>
</dbReference>
<dbReference type="InterPro" id="IPR036271">
    <property type="entry name" value="Tet_transcr_reg_TetR-rel_C_sf"/>
</dbReference>
<dbReference type="AlphaFoldDB" id="A0AAU8N1I0"/>
<dbReference type="InterPro" id="IPR050109">
    <property type="entry name" value="HTH-type_TetR-like_transc_reg"/>
</dbReference>
<dbReference type="Gene3D" id="1.10.357.10">
    <property type="entry name" value="Tetracycline Repressor, domain 2"/>
    <property type="match status" value="1"/>
</dbReference>
<evidence type="ECO:0000256" key="1">
    <source>
        <dbReference type="ARBA" id="ARBA00023125"/>
    </source>
</evidence>
<feature type="DNA-binding region" description="H-T-H motif" evidence="2">
    <location>
        <begin position="51"/>
        <end position="70"/>
    </location>
</feature>
<keyword evidence="1 2" id="KW-0238">DNA-binding</keyword>
<dbReference type="PRINTS" id="PR00455">
    <property type="entry name" value="HTHTETR"/>
</dbReference>
<dbReference type="Pfam" id="PF00440">
    <property type="entry name" value="TetR_N"/>
    <property type="match status" value="1"/>
</dbReference>
<dbReference type="PANTHER" id="PTHR30055:SF212">
    <property type="entry name" value="TETR-FAMILY FAMILY TRANSCRIPTIONAL REGULATOR"/>
    <property type="match status" value="1"/>
</dbReference>
<feature type="region of interest" description="Disordered" evidence="3">
    <location>
        <begin position="1"/>
        <end position="25"/>
    </location>
</feature>
<reference evidence="5" key="1">
    <citation type="submission" date="2024-05" db="EMBL/GenBank/DDBJ databases">
        <title>Draft genome assemblies of 36 bacteria isolated from hibernating arctic ground squirrels.</title>
        <authorList>
            <person name="McKee H."/>
            <person name="Mullen L."/>
            <person name="Drown D.M."/>
            <person name="Duddleston K.N."/>
        </authorList>
    </citation>
    <scope>NUCLEOTIDE SEQUENCE</scope>
    <source>
        <strain evidence="5">AR004</strain>
    </source>
</reference>
<name>A0AAU8N1I0_9ACTO</name>
<proteinExistence type="predicted"/>
<dbReference type="SUPFAM" id="SSF46689">
    <property type="entry name" value="Homeodomain-like"/>
    <property type="match status" value="1"/>
</dbReference>
<evidence type="ECO:0000259" key="4">
    <source>
        <dbReference type="PROSITE" id="PS50977"/>
    </source>
</evidence>
<dbReference type="SUPFAM" id="SSF48498">
    <property type="entry name" value="Tetracyclin repressor-like, C-terminal domain"/>
    <property type="match status" value="1"/>
</dbReference>
<dbReference type="EMBL" id="CP159989">
    <property type="protein sequence ID" value="XCP82591.1"/>
    <property type="molecule type" value="Genomic_DNA"/>
</dbReference>
<dbReference type="InterPro" id="IPR009057">
    <property type="entry name" value="Homeodomain-like_sf"/>
</dbReference>
<dbReference type="PROSITE" id="PS50977">
    <property type="entry name" value="HTH_TETR_2"/>
    <property type="match status" value="1"/>
</dbReference>
<gene>
    <name evidence="5" type="ORF">ABXS69_01335</name>
</gene>
<evidence type="ECO:0000256" key="3">
    <source>
        <dbReference type="SAM" id="MobiDB-lite"/>
    </source>
</evidence>
<dbReference type="InterPro" id="IPR001647">
    <property type="entry name" value="HTH_TetR"/>
</dbReference>